<dbReference type="Gene3D" id="3.40.50.1820">
    <property type="entry name" value="alpha/beta hydrolase"/>
    <property type="match status" value="1"/>
</dbReference>
<reference evidence="6" key="1">
    <citation type="submission" date="2015-07" db="EMBL/GenBank/DDBJ databases">
        <title>Discovery of a poly(ethylene terephthalate assimilation.</title>
        <authorList>
            <person name="Yoshida S."/>
            <person name="Hiraga K."/>
            <person name="Takehana T."/>
            <person name="Taniguchi I."/>
            <person name="Yamaji H."/>
            <person name="Maeda Y."/>
            <person name="Toyohara K."/>
            <person name="Miyamoto K."/>
            <person name="Kimura Y."/>
            <person name="Oda K."/>
        </authorList>
    </citation>
    <scope>NUCLEOTIDE SEQUENCE [LARGE SCALE GENOMIC DNA]</scope>
    <source>
        <strain evidence="6">NBRC 110686 / TISTR 2288 / 201-F6</strain>
    </source>
</reference>
<accession>A0A0K8NYH6</accession>
<dbReference type="SUPFAM" id="SSF53474">
    <property type="entry name" value="alpha/beta-Hydrolases"/>
    <property type="match status" value="1"/>
</dbReference>
<dbReference type="InterPro" id="IPR003140">
    <property type="entry name" value="PLipase/COase/thioEstase"/>
</dbReference>
<dbReference type="Proteomes" id="UP000037660">
    <property type="component" value="Unassembled WGS sequence"/>
</dbReference>
<feature type="region of interest" description="Disordered" evidence="3">
    <location>
        <begin position="1"/>
        <end position="21"/>
    </location>
</feature>
<dbReference type="InterPro" id="IPR050565">
    <property type="entry name" value="LYPA1-2/EST-like"/>
</dbReference>
<proteinExistence type="inferred from homology"/>
<dbReference type="NCBIfam" id="NF008525">
    <property type="entry name" value="PRK11460.1"/>
    <property type="match status" value="1"/>
</dbReference>
<dbReference type="PANTHER" id="PTHR10655:SF17">
    <property type="entry name" value="LYSOPHOSPHOLIPASE-LIKE PROTEIN 1"/>
    <property type="match status" value="1"/>
</dbReference>
<dbReference type="STRING" id="1547922.ISF6_1209"/>
<evidence type="ECO:0000256" key="3">
    <source>
        <dbReference type="SAM" id="MobiDB-lite"/>
    </source>
</evidence>
<dbReference type="AlphaFoldDB" id="A0A0K8NYH6"/>
<evidence type="ECO:0000313" key="6">
    <source>
        <dbReference type="Proteomes" id="UP000037660"/>
    </source>
</evidence>
<comment type="caution">
    <text evidence="5">The sequence shown here is derived from an EMBL/GenBank/DDBJ whole genome shotgun (WGS) entry which is preliminary data.</text>
</comment>
<dbReference type="EMBL" id="BBYR01000023">
    <property type="protein sequence ID" value="GAP35436.1"/>
    <property type="molecule type" value="Genomic_DNA"/>
</dbReference>
<keyword evidence="6" id="KW-1185">Reference proteome</keyword>
<reference evidence="5 6" key="2">
    <citation type="journal article" date="2016" name="Science">
        <title>A bacterium that degrades and assimilates poly(ethylene terephthalate).</title>
        <authorList>
            <person name="Yoshida S."/>
            <person name="Hiraga K."/>
            <person name="Takehana T."/>
            <person name="Taniguchi I."/>
            <person name="Yamaji H."/>
            <person name="Maeda Y."/>
            <person name="Toyohara K."/>
            <person name="Miyamoto K."/>
            <person name="Kimura Y."/>
            <person name="Oda K."/>
        </authorList>
    </citation>
    <scope>NUCLEOTIDE SEQUENCE [LARGE SCALE GENOMIC DNA]</scope>
    <source>
        <strain evidence="6">NBRC 110686 / TISTR 2288 / 201-F6</strain>
    </source>
</reference>
<feature type="domain" description="Phospholipase/carboxylesterase/thioesterase" evidence="4">
    <location>
        <begin position="27"/>
        <end position="222"/>
    </location>
</feature>
<name>A0A0K8NYH6_PISS1</name>
<dbReference type="Pfam" id="PF02230">
    <property type="entry name" value="Abhydrolase_2"/>
    <property type="match status" value="1"/>
</dbReference>
<evidence type="ECO:0000259" key="4">
    <source>
        <dbReference type="Pfam" id="PF02230"/>
    </source>
</evidence>
<gene>
    <name evidence="5" type="ORF">ISF6_1209</name>
</gene>
<evidence type="ECO:0000256" key="1">
    <source>
        <dbReference type="ARBA" id="ARBA00006499"/>
    </source>
</evidence>
<dbReference type="PANTHER" id="PTHR10655">
    <property type="entry name" value="LYSOPHOSPHOLIPASE-RELATED"/>
    <property type="match status" value="1"/>
</dbReference>
<dbReference type="RefSeq" id="WP_054019492.1">
    <property type="nucleotide sequence ID" value="NZ_BBYR01000023.1"/>
</dbReference>
<evidence type="ECO:0000256" key="2">
    <source>
        <dbReference type="ARBA" id="ARBA00022801"/>
    </source>
</evidence>
<dbReference type="InterPro" id="IPR029058">
    <property type="entry name" value="AB_hydrolase_fold"/>
</dbReference>
<organism evidence="5 6">
    <name type="scientific">Piscinibacter sakaiensis</name>
    <name type="common">Ideonella sakaiensis</name>
    <dbReference type="NCBI Taxonomy" id="1547922"/>
    <lineage>
        <taxon>Bacteria</taxon>
        <taxon>Pseudomonadati</taxon>
        <taxon>Pseudomonadota</taxon>
        <taxon>Betaproteobacteria</taxon>
        <taxon>Burkholderiales</taxon>
        <taxon>Sphaerotilaceae</taxon>
        <taxon>Piscinibacter</taxon>
    </lineage>
</organism>
<protein>
    <submittedName>
        <fullName evidence="5">Phospholipase/carboxylesterase family protein</fullName>
        <ecNumber evidence="5">3.1.-.-</ecNumber>
    </submittedName>
</protein>
<keyword evidence="2 5" id="KW-0378">Hydrolase</keyword>
<evidence type="ECO:0000313" key="5">
    <source>
        <dbReference type="EMBL" id="GAP35436.1"/>
    </source>
</evidence>
<dbReference type="GO" id="GO:0016787">
    <property type="term" value="F:hydrolase activity"/>
    <property type="evidence" value="ECO:0007669"/>
    <property type="project" value="UniProtKB-KW"/>
</dbReference>
<sequence>MSAAPHAPPPEAVPPGLTALVHRPAEGPPALLFLLFHGHGQDEEAMQPLLRALAAEYPQAAVLSLRAPHPVDAAPGEAAPRGWQFFSRRELDDENRELRVRAQLPGFIDTVRRLQQHFGVPWTHTALAGFSQGGIVALDAVQQEPRLAGRVLAFGARHVLPLTHAPEDTTVHLFHGMQDTVIPYQLPVMSARALIGFGGDVTADILPDLRHELHPQLIDKALYQLRHFLPQRLWREALADAPQDRPAPGSAGG</sequence>
<dbReference type="EC" id="3.1.-.-" evidence="5"/>
<feature type="compositionally biased region" description="Pro residues" evidence="3">
    <location>
        <begin position="1"/>
        <end position="13"/>
    </location>
</feature>
<comment type="similarity">
    <text evidence="1">Belongs to the AB hydrolase superfamily. AB hydrolase 2 family.</text>
</comment>